<reference evidence="1 2" key="1">
    <citation type="submission" date="2019-03" db="EMBL/GenBank/DDBJ databases">
        <title>Sequencing the genomes of 1000 actinobacteria strains.</title>
        <authorList>
            <person name="Klenk H.-P."/>
        </authorList>
    </citation>
    <scope>NUCLEOTIDE SEQUENCE [LARGE SCALE GENOMIC DNA]</scope>
    <source>
        <strain evidence="1 2">DSM 44969</strain>
    </source>
</reference>
<keyword evidence="2" id="KW-1185">Reference proteome</keyword>
<proteinExistence type="predicted"/>
<gene>
    <name evidence="1" type="ORF">EV378_6512</name>
</gene>
<name>A0A4R1HJK6_PSEEN</name>
<accession>A0A4R1HJK6</accession>
<evidence type="ECO:0000313" key="2">
    <source>
        <dbReference type="Proteomes" id="UP000295560"/>
    </source>
</evidence>
<protein>
    <submittedName>
        <fullName evidence="1">Uncharacterized protein</fullName>
    </submittedName>
</protein>
<dbReference type="Proteomes" id="UP000295560">
    <property type="component" value="Unassembled WGS sequence"/>
</dbReference>
<comment type="caution">
    <text evidence="1">The sequence shown here is derived from an EMBL/GenBank/DDBJ whole genome shotgun (WGS) entry which is preliminary data.</text>
</comment>
<dbReference type="AlphaFoldDB" id="A0A4R1HJK6"/>
<dbReference type="EMBL" id="SMFZ01000002">
    <property type="protein sequence ID" value="TCK22507.1"/>
    <property type="molecule type" value="Genomic_DNA"/>
</dbReference>
<dbReference type="OrthoDB" id="9151676at2"/>
<evidence type="ECO:0000313" key="1">
    <source>
        <dbReference type="EMBL" id="TCK22507.1"/>
    </source>
</evidence>
<sequence length="111" mass="12161">MSRVTGPDGIDEFCRRLDRVMTVNSEMATIDRLSPRNGALRAGLGLSELTVDELRRSSTRLGETVGDAELESALTGGRELDDDQYDVVAQAINERLVEIGLTPMIPRADEI</sequence>
<organism evidence="1 2">
    <name type="scientific">Pseudonocardia endophytica</name>
    <dbReference type="NCBI Taxonomy" id="401976"/>
    <lineage>
        <taxon>Bacteria</taxon>
        <taxon>Bacillati</taxon>
        <taxon>Actinomycetota</taxon>
        <taxon>Actinomycetes</taxon>
        <taxon>Pseudonocardiales</taxon>
        <taxon>Pseudonocardiaceae</taxon>
        <taxon>Pseudonocardia</taxon>
    </lineage>
</organism>
<dbReference type="RefSeq" id="WP_132431420.1">
    <property type="nucleotide sequence ID" value="NZ_SMFZ01000002.1"/>
</dbReference>